<comment type="caution">
    <text evidence="3">The sequence shown here is derived from an EMBL/GenBank/DDBJ whole genome shotgun (WGS) entry which is preliminary data.</text>
</comment>
<evidence type="ECO:0000313" key="4">
    <source>
        <dbReference type="Proteomes" id="UP000746535"/>
    </source>
</evidence>
<dbReference type="PANTHER" id="PTHR30441">
    <property type="entry name" value="DUF748 DOMAIN-CONTAINING PROTEIN"/>
    <property type="match status" value="1"/>
</dbReference>
<dbReference type="Pfam" id="PF05359">
    <property type="entry name" value="DUF748"/>
    <property type="match status" value="2"/>
</dbReference>
<feature type="transmembrane region" description="Helical" evidence="2">
    <location>
        <begin position="12"/>
        <end position="32"/>
    </location>
</feature>
<organism evidence="3 4">
    <name type="scientific">Pseudomonas quercus</name>
    <dbReference type="NCBI Taxonomy" id="2722792"/>
    <lineage>
        <taxon>Bacteria</taxon>
        <taxon>Pseudomonadati</taxon>
        <taxon>Pseudomonadota</taxon>
        <taxon>Gammaproteobacteria</taxon>
        <taxon>Pseudomonadales</taxon>
        <taxon>Pseudomonadaceae</taxon>
        <taxon>Pseudomonas</taxon>
    </lineage>
</organism>
<proteinExistence type="predicted"/>
<feature type="region of interest" description="Disordered" evidence="1">
    <location>
        <begin position="332"/>
        <end position="351"/>
    </location>
</feature>
<keyword evidence="2" id="KW-1133">Transmembrane helix</keyword>
<reference evidence="3 4" key="1">
    <citation type="submission" date="2020-03" db="EMBL/GenBank/DDBJ databases">
        <authorList>
            <person name="Wang L."/>
            <person name="He N."/>
            <person name="Li Y."/>
            <person name="Fang Y."/>
            <person name="Zhang F."/>
        </authorList>
    </citation>
    <scope>NUCLEOTIDE SEQUENCE [LARGE SCALE GENOMIC DNA]</scope>
    <source>
        <strain evidence="4">hsmgli-8</strain>
    </source>
</reference>
<sequence length="965" mass="104949">MPNKLIRVGAGVSIAVGLYALVGFWIAPVVALRIANDQLTKLAAVPARLDQIRFNPFTFELEIFGLHIGAPGSEQLGFEHLAANLQVDSLWRRQVHLARLDLAQPKVQVLISPKGTLNLGELFKPSPTPQAPADPDATPFPVTIDQLTLSDGFVHFRDARGKAPVEFTYDALDFQLRHLTTLPKGDAEMELSARGPLVGDVAWSGRFSLFPFTSQGHLTLQNAPLQTWWPYVQVAAPLKLERGKASATLDYTLDLSKTAQVKVTNATVRLSPFAMTAMDGRPLVQLEGLEVSDTALDLAKRQVTVGKVAVRQLETWATRNADGQLDWQQLFASPSSEPAPSPSPSPEQAAQPWSVKVADARLSDAKVHLADKAGPEPVSLDLAPLNVHLAGYDTLNAKPFQLELDSGIGRQGRLQAKGEVNLSPVTAHLAVTTRDIDLRIAQPYITPFIRLELRSGMLDSDLAVALASTAPLAFSVEGKAQVNQLHTLDTLKSRDFVRWATLGLDGIRYRHNEGLNIDKVTLTQPYARFMINEDRSTNIDDLLVPQPQTAPAQAAPAAPEKSPPLPIRIGAIAFTDGSANFADFSLTPNFGTAIQQLTGTIGTLDNQKPLAAKVDVKGRVDRYAPVTIEGSLIPFDPMSSLDIATHFQRVELTTLTPYSGKFAGYRIRKGRLDLDLHYQITKGQLKADNKVVVEQLELGDKVNSPDAVNLPIKLAIALLKDTHGRISIALPVAGDLNNPQFSVMPVVWQTLRNLLLRTAQAPFKLLGNLVQGGNTEDLGTITFAAGSSDLDAQAQADLLKVASALNQKPELRLEVEGASAAESDGPLIAAQRLEREYQAIWYKVLQRRGDKVPAQASQVTVPDAEKPALLEGIYRTRLKQQPPADWQRLAADARREKLQAAVIDSWRDSNALLRTLGQSRAASIKDFLVSQGKLADERIYLIDARLESPGPNGSVTSLLHLDVAP</sequence>
<dbReference type="EMBL" id="JAAVJI010000015">
    <property type="protein sequence ID" value="NJP03085.1"/>
    <property type="molecule type" value="Genomic_DNA"/>
</dbReference>
<gene>
    <name evidence="3" type="ORF">HBH25_19770</name>
</gene>
<keyword evidence="2" id="KW-0472">Membrane</keyword>
<evidence type="ECO:0000313" key="3">
    <source>
        <dbReference type="EMBL" id="NJP03085.1"/>
    </source>
</evidence>
<keyword evidence="2" id="KW-0812">Transmembrane</keyword>
<dbReference type="InterPro" id="IPR036737">
    <property type="entry name" value="OmpA-like_sf"/>
</dbReference>
<name>A0ABX0YJF9_9PSED</name>
<keyword evidence="4" id="KW-1185">Reference proteome</keyword>
<dbReference type="PANTHER" id="PTHR30441:SF8">
    <property type="entry name" value="DUF748 DOMAIN-CONTAINING PROTEIN"/>
    <property type="match status" value="1"/>
</dbReference>
<dbReference type="Proteomes" id="UP000746535">
    <property type="component" value="Unassembled WGS sequence"/>
</dbReference>
<evidence type="ECO:0000256" key="1">
    <source>
        <dbReference type="SAM" id="MobiDB-lite"/>
    </source>
</evidence>
<dbReference type="InterPro" id="IPR052894">
    <property type="entry name" value="AsmA-related"/>
</dbReference>
<dbReference type="RefSeq" id="WP_168085659.1">
    <property type="nucleotide sequence ID" value="NZ_JAAVJI010000015.1"/>
</dbReference>
<dbReference type="Gene3D" id="3.30.1330.60">
    <property type="entry name" value="OmpA-like domain"/>
    <property type="match status" value="1"/>
</dbReference>
<evidence type="ECO:0000256" key="2">
    <source>
        <dbReference type="SAM" id="Phobius"/>
    </source>
</evidence>
<dbReference type="InterPro" id="IPR008023">
    <property type="entry name" value="DUF748"/>
</dbReference>
<accession>A0ABX0YJF9</accession>
<protein>
    <submittedName>
        <fullName evidence="3">DUF748 domain-containing protein</fullName>
    </submittedName>
</protein>